<evidence type="ECO:0000256" key="5">
    <source>
        <dbReference type="SAM" id="SignalP"/>
    </source>
</evidence>
<dbReference type="SUPFAM" id="SSF55383">
    <property type="entry name" value="Copper amine oxidase, domain N"/>
    <property type="match status" value="1"/>
</dbReference>
<dbReference type="EC" id="1.15.1.1" evidence="2"/>
<feature type="domain" description="Copper amine oxidase-like N-terminal" evidence="8">
    <location>
        <begin position="38"/>
        <end position="134"/>
    </location>
</feature>
<protein>
    <recommendedName>
        <fullName evidence="2">superoxide dismutase</fullName>
        <ecNumber evidence="2">1.15.1.1</ecNumber>
    </recommendedName>
</protein>
<evidence type="ECO:0000256" key="1">
    <source>
        <dbReference type="ARBA" id="ARBA00008714"/>
    </source>
</evidence>
<keyword evidence="3" id="KW-0479">Metal-binding</keyword>
<dbReference type="GO" id="GO:0005737">
    <property type="term" value="C:cytoplasm"/>
    <property type="evidence" value="ECO:0007669"/>
    <property type="project" value="TreeGrafter"/>
</dbReference>
<dbReference type="InterPro" id="IPR036314">
    <property type="entry name" value="SOD_C_sf"/>
</dbReference>
<dbReference type="Gene3D" id="3.30.457.10">
    <property type="entry name" value="Copper amine oxidase-like, N-terminal domain"/>
    <property type="match status" value="1"/>
</dbReference>
<dbReference type="PRINTS" id="PR01703">
    <property type="entry name" value="MNSODISMTASE"/>
</dbReference>
<evidence type="ECO:0000259" key="6">
    <source>
        <dbReference type="Pfam" id="PF00081"/>
    </source>
</evidence>
<keyword evidence="4" id="KW-0560">Oxidoreductase</keyword>
<dbReference type="EMBL" id="FXUF01000005">
    <property type="protein sequence ID" value="SMP54104.1"/>
    <property type="molecule type" value="Genomic_DNA"/>
</dbReference>
<sequence>MKRFRNHITLVATIALLLAMVQVTFATTVDAGGNRIMVNDELINAPTASVNVDGVVLVPMRAVFEALGATVTWQKETKTVMIEKDNLTVMAPIGERIINVGGTPLEMETPAIIVGNQAMIPINTVVELFGAKITFPVVQGISVREDITPAEEQTYPFNLNPLPYTYDSLEPYIDEMTMNIHHTRHHNAYVNSANSGLAEFPQLHDLTSVELLAGFNDLPTDLPASVINTIRNHVGGHTNHELFWEVMSPALADNEMRMPAGELAARIDETFGNFEEFRNEFEEAAKSRFGSGWAWLVVDNGDLKVISTANQDSPYMEGQIPLLGLDVWEHAYYLTYQNMRGDYVSNFWFIVNWDEVARRYSEAK</sequence>
<evidence type="ECO:0000256" key="3">
    <source>
        <dbReference type="ARBA" id="ARBA00022723"/>
    </source>
</evidence>
<dbReference type="Pfam" id="PF07833">
    <property type="entry name" value="Cu_amine_oxidN1"/>
    <property type="match status" value="1"/>
</dbReference>
<dbReference type="Gene3D" id="3.55.40.20">
    <property type="entry name" value="Iron/manganese superoxide dismutase, C-terminal domain"/>
    <property type="match status" value="1"/>
</dbReference>
<reference evidence="9" key="1">
    <citation type="submission" date="2017-05" db="EMBL/GenBank/DDBJ databases">
        <authorList>
            <person name="Varghese N."/>
            <person name="Submissions S."/>
        </authorList>
    </citation>
    <scope>NUCLEOTIDE SEQUENCE</scope>
    <source>
        <strain evidence="9">Su22</strain>
    </source>
</reference>
<dbReference type="PANTHER" id="PTHR43595:SF2">
    <property type="entry name" value="SMALL RIBOSOMAL SUBUNIT PROTEIN MS42"/>
    <property type="match status" value="1"/>
</dbReference>
<dbReference type="PROSITE" id="PS00088">
    <property type="entry name" value="SOD_MN"/>
    <property type="match status" value="1"/>
</dbReference>
<evidence type="ECO:0000259" key="7">
    <source>
        <dbReference type="Pfam" id="PF02777"/>
    </source>
</evidence>
<organism evidence="9 10">
    <name type="scientific">Anoxynatronum buryatiense</name>
    <dbReference type="NCBI Taxonomy" id="489973"/>
    <lineage>
        <taxon>Bacteria</taxon>
        <taxon>Bacillati</taxon>
        <taxon>Bacillota</taxon>
        <taxon>Clostridia</taxon>
        <taxon>Eubacteriales</taxon>
        <taxon>Clostridiaceae</taxon>
        <taxon>Anoxynatronum</taxon>
    </lineage>
</organism>
<proteinExistence type="inferred from homology"/>
<dbReference type="InterPro" id="IPR036324">
    <property type="entry name" value="Mn/Fe_SOD_N_sf"/>
</dbReference>
<dbReference type="InterPro" id="IPR012854">
    <property type="entry name" value="Cu_amine_oxidase-like_N"/>
</dbReference>
<feature type="domain" description="Manganese/iron superoxide dismutase N-terminal" evidence="6">
    <location>
        <begin position="157"/>
        <end position="248"/>
    </location>
</feature>
<dbReference type="AlphaFoldDB" id="A0AA46AIT6"/>
<dbReference type="Pfam" id="PF02777">
    <property type="entry name" value="Sod_Fe_C"/>
    <property type="match status" value="1"/>
</dbReference>
<evidence type="ECO:0000256" key="2">
    <source>
        <dbReference type="ARBA" id="ARBA00012682"/>
    </source>
</evidence>
<dbReference type="InterPro" id="IPR019832">
    <property type="entry name" value="Mn/Fe_SOD_C"/>
</dbReference>
<dbReference type="SUPFAM" id="SSF46609">
    <property type="entry name" value="Fe,Mn superoxide dismutase (SOD), N-terminal domain"/>
    <property type="match status" value="1"/>
</dbReference>
<evidence type="ECO:0000313" key="10">
    <source>
        <dbReference type="Proteomes" id="UP001158066"/>
    </source>
</evidence>
<comment type="caution">
    <text evidence="9">The sequence shown here is derived from an EMBL/GenBank/DDBJ whole genome shotgun (WGS) entry which is preliminary data.</text>
</comment>
<comment type="similarity">
    <text evidence="1">Belongs to the iron/manganese superoxide dismutase family.</text>
</comment>
<dbReference type="InterPro" id="IPR036582">
    <property type="entry name" value="Mao_N_sf"/>
</dbReference>
<dbReference type="RefSeq" id="WP_283409012.1">
    <property type="nucleotide sequence ID" value="NZ_FXUF01000005.1"/>
</dbReference>
<name>A0AA46AIT6_9CLOT</name>
<dbReference type="SUPFAM" id="SSF54719">
    <property type="entry name" value="Fe,Mn superoxide dismutase (SOD), C-terminal domain"/>
    <property type="match status" value="1"/>
</dbReference>
<dbReference type="FunFam" id="3.55.40.20:FF:000001">
    <property type="entry name" value="Superoxide dismutase"/>
    <property type="match status" value="1"/>
</dbReference>
<keyword evidence="5" id="KW-0732">Signal</keyword>
<dbReference type="InterPro" id="IPR019831">
    <property type="entry name" value="Mn/Fe_SOD_N"/>
</dbReference>
<evidence type="ECO:0000313" key="9">
    <source>
        <dbReference type="EMBL" id="SMP54104.1"/>
    </source>
</evidence>
<feature type="signal peptide" evidence="5">
    <location>
        <begin position="1"/>
        <end position="26"/>
    </location>
</feature>
<gene>
    <name evidence="9" type="ORF">SAMN06296020_10584</name>
</gene>
<dbReference type="Proteomes" id="UP001158066">
    <property type="component" value="Unassembled WGS sequence"/>
</dbReference>
<accession>A0AA46AIT6</accession>
<dbReference type="InterPro" id="IPR001189">
    <property type="entry name" value="Mn/Fe_SOD"/>
</dbReference>
<dbReference type="InterPro" id="IPR019833">
    <property type="entry name" value="Mn/Fe_SOD_BS"/>
</dbReference>
<dbReference type="GO" id="GO:0004784">
    <property type="term" value="F:superoxide dismutase activity"/>
    <property type="evidence" value="ECO:0007669"/>
    <property type="project" value="UniProtKB-EC"/>
</dbReference>
<evidence type="ECO:0000259" key="8">
    <source>
        <dbReference type="Pfam" id="PF07833"/>
    </source>
</evidence>
<dbReference type="Pfam" id="PF00081">
    <property type="entry name" value="Sod_Fe_N"/>
    <property type="match status" value="1"/>
</dbReference>
<dbReference type="GO" id="GO:0046872">
    <property type="term" value="F:metal ion binding"/>
    <property type="evidence" value="ECO:0007669"/>
    <property type="project" value="UniProtKB-KW"/>
</dbReference>
<feature type="chain" id="PRO_5041255664" description="superoxide dismutase" evidence="5">
    <location>
        <begin position="27"/>
        <end position="364"/>
    </location>
</feature>
<feature type="domain" description="Manganese/iron superoxide dismutase C-terminal" evidence="7">
    <location>
        <begin position="259"/>
        <end position="359"/>
    </location>
</feature>
<dbReference type="Gene3D" id="1.10.287.990">
    <property type="entry name" value="Fe,Mn superoxide dismutase (SOD) domain"/>
    <property type="match status" value="1"/>
</dbReference>
<keyword evidence="10" id="KW-1185">Reference proteome</keyword>
<evidence type="ECO:0000256" key="4">
    <source>
        <dbReference type="ARBA" id="ARBA00023002"/>
    </source>
</evidence>
<dbReference type="PANTHER" id="PTHR43595">
    <property type="entry name" value="37S RIBOSOMAL PROTEIN S26, MITOCHONDRIAL"/>
    <property type="match status" value="1"/>
</dbReference>